<comment type="caution">
    <text evidence="2">The sequence shown here is derived from an EMBL/GenBank/DDBJ whole genome shotgun (WGS) entry which is preliminary data.</text>
</comment>
<name>A0ABR8S6I6_9BURK</name>
<accession>A0ABR8S6I6</accession>
<dbReference type="Gene3D" id="3.10.450.160">
    <property type="entry name" value="inner membrane protein cigr"/>
    <property type="match status" value="1"/>
</dbReference>
<reference evidence="2 3" key="1">
    <citation type="submission" date="2020-08" db="EMBL/GenBank/DDBJ databases">
        <title>A Genomic Blueprint of the Chicken Gut Microbiome.</title>
        <authorList>
            <person name="Gilroy R."/>
            <person name="Ravi A."/>
            <person name="Getino M."/>
            <person name="Pursley I."/>
            <person name="Horton D.L."/>
            <person name="Alikhan N.-F."/>
            <person name="Baker D."/>
            <person name="Gharbi K."/>
            <person name="Hall N."/>
            <person name="Watson M."/>
            <person name="Adriaenssens E.M."/>
            <person name="Foster-Nyarko E."/>
            <person name="Jarju S."/>
            <person name="Secka A."/>
            <person name="Antonio M."/>
            <person name="Oren A."/>
            <person name="Chaudhuri R."/>
            <person name="La Ragione R.M."/>
            <person name="Hildebrand F."/>
            <person name="Pallen M.J."/>
        </authorList>
    </citation>
    <scope>NUCLEOTIDE SEQUENCE [LARGE SCALE GENOMIC DNA]</scope>
    <source>
        <strain evidence="2 3">Sa2CVA6</strain>
    </source>
</reference>
<feature type="compositionally biased region" description="Basic residues" evidence="1">
    <location>
        <begin position="35"/>
        <end position="47"/>
    </location>
</feature>
<dbReference type="InterPro" id="IPR024572">
    <property type="entry name" value="RcnB"/>
</dbReference>
<proteinExistence type="predicted"/>
<dbReference type="Pfam" id="PF11776">
    <property type="entry name" value="RcnB"/>
    <property type="match status" value="1"/>
</dbReference>
<feature type="region of interest" description="Disordered" evidence="1">
    <location>
        <begin position="15"/>
        <end position="81"/>
    </location>
</feature>
<protein>
    <submittedName>
        <fullName evidence="2">RcnB family protein</fullName>
    </submittedName>
</protein>
<keyword evidence="3" id="KW-1185">Reference proteome</keyword>
<dbReference type="EMBL" id="JACSQK010000001">
    <property type="protein sequence ID" value="MBD7959087.1"/>
    <property type="molecule type" value="Genomic_DNA"/>
</dbReference>
<gene>
    <name evidence="2" type="ORF">H9646_01195</name>
</gene>
<organism evidence="2 3">
    <name type="scientific">Comamonas avium</name>
    <dbReference type="NCBI Taxonomy" id="2762231"/>
    <lineage>
        <taxon>Bacteria</taxon>
        <taxon>Pseudomonadati</taxon>
        <taxon>Pseudomonadota</taxon>
        <taxon>Betaproteobacteria</taxon>
        <taxon>Burkholderiales</taxon>
        <taxon>Comamonadaceae</taxon>
        <taxon>Comamonas</taxon>
    </lineage>
</organism>
<evidence type="ECO:0000313" key="3">
    <source>
        <dbReference type="Proteomes" id="UP000634919"/>
    </source>
</evidence>
<sequence>MTALVVAASSFSAVAQPRHGGGDWQGQGASQRPSHGAHKGQQAHRPAKPAAPAYRPGVQPHQAHPHGMPPGQAKRMGAGPQHNWVKGSRVPLQYRSSHYVVNNWHAHGLKRPARGQQWVQYGGDYLLVAVATGVIAQLVLGY</sequence>
<evidence type="ECO:0000313" key="2">
    <source>
        <dbReference type="EMBL" id="MBD7959087.1"/>
    </source>
</evidence>
<evidence type="ECO:0000256" key="1">
    <source>
        <dbReference type="SAM" id="MobiDB-lite"/>
    </source>
</evidence>
<dbReference type="Proteomes" id="UP000634919">
    <property type="component" value="Unassembled WGS sequence"/>
</dbReference>